<evidence type="ECO:0000259" key="4">
    <source>
        <dbReference type="Pfam" id="PF01764"/>
    </source>
</evidence>
<dbReference type="CDD" id="cd00519">
    <property type="entry name" value="Lipase_3"/>
    <property type="match status" value="1"/>
</dbReference>
<dbReference type="Proteomes" id="UP000489600">
    <property type="component" value="Unassembled WGS sequence"/>
</dbReference>
<dbReference type="InterPro" id="IPR005592">
    <property type="entry name" value="Mono/diacylglycerol_lipase_N"/>
</dbReference>
<evidence type="ECO:0000256" key="3">
    <source>
        <dbReference type="SAM" id="SignalP"/>
    </source>
</evidence>
<dbReference type="GO" id="GO:0016042">
    <property type="term" value="P:lipid catabolic process"/>
    <property type="evidence" value="ECO:0007669"/>
    <property type="project" value="InterPro"/>
</dbReference>
<dbReference type="SUPFAM" id="SSF53474">
    <property type="entry name" value="alpha/beta-Hydrolases"/>
    <property type="match status" value="1"/>
</dbReference>
<gene>
    <name evidence="6" type="ORF">ANE_LOCUS17252</name>
</gene>
<comment type="caution">
    <text evidence="6">The sequence shown here is derived from an EMBL/GenBank/DDBJ whole genome shotgun (WGS) entry which is preliminary data.</text>
</comment>
<keyword evidence="1" id="KW-0378">Hydrolase</keyword>
<dbReference type="Pfam" id="PF01764">
    <property type="entry name" value="Lipase_3"/>
    <property type="match status" value="1"/>
</dbReference>
<keyword evidence="3" id="KW-0732">Signal</keyword>
<evidence type="ECO:0000256" key="1">
    <source>
        <dbReference type="ARBA" id="ARBA00022801"/>
    </source>
</evidence>
<feature type="chain" id="PRO_5021880457" description="Fungal lipase-like domain-containing protein" evidence="3">
    <location>
        <begin position="18"/>
        <end position="591"/>
    </location>
</feature>
<dbReference type="PANTHER" id="PTHR46398:SF5">
    <property type="entry name" value="ALPHA_BETA-HYDROLASES SUPERFAMILY PROTEIN"/>
    <property type="match status" value="1"/>
</dbReference>
<name>A0A565BZI9_9BRAS</name>
<keyword evidence="7" id="KW-1185">Reference proteome</keyword>
<feature type="region of interest" description="Disordered" evidence="2">
    <location>
        <begin position="392"/>
        <end position="419"/>
    </location>
</feature>
<accession>A0A565BZI9</accession>
<evidence type="ECO:0008006" key="8">
    <source>
        <dbReference type="Google" id="ProtNLM"/>
    </source>
</evidence>
<reference evidence="6" key="1">
    <citation type="submission" date="2019-07" db="EMBL/GenBank/DDBJ databases">
        <authorList>
            <person name="Dittberner H."/>
        </authorList>
    </citation>
    <scope>NUCLEOTIDE SEQUENCE [LARGE SCALE GENOMIC DNA]</scope>
</reference>
<proteinExistence type="predicted"/>
<evidence type="ECO:0000256" key="2">
    <source>
        <dbReference type="SAM" id="MobiDB-lite"/>
    </source>
</evidence>
<dbReference type="InterPro" id="IPR029058">
    <property type="entry name" value="AB_hydrolase_fold"/>
</dbReference>
<dbReference type="OrthoDB" id="438440at2759"/>
<sequence>MSILCCVPVLECVYCLGCVHWVWKKCLYTAGHESENWGLATSDEFEPVPRLCRLILAVYEEDLHNPMWAPPGGYGIDPHHVVLKKDYDQTQGRVTPYMIYLDHDHGDVVLAIRGLNLAKESDYAVLLDNKLGQTKFDGGYVHNGLLKAAMWVFKEEHEVLRKLLEANPDYSLTFVGHSLGAGVVSLLVLFVIQNRGRLGNIERKRIRCFAIAPPRCMSLHLAVTYADVINSVVLQDDFLPRTTTALEDVFKSIICLPCLLCFACLKDTFTFEEKKLKDTRRLYAPGRLYHIVERKPLRIGRYPPVVRTAVPVDGRFEQIVLSCNITADHAIIWIERESQRAFDLMLEEDQVMKIPVEQKIVRQKSIVADHDEEYRAALMKAAALHIPMSPSPSYGTFHETEEGESSAESGTERSSSPWSFKGMRRKWDQFVDCHFPEIVEMILKESGQKNVNFHPFYHDLPLQAATSDTSPEVEAVLAVSAQIFPLQAELKFLAPTEENIPYIMNVLPESELSFSFVAEEKALKSEHLAVKRPKTIRLKWDEKMNEDFELAVRGLPPKYRTAQNVCTIMKKSYCRKVEECGKPIIQPTTIM</sequence>
<dbReference type="PANTHER" id="PTHR46398">
    <property type="entry name" value="ALPHA/BETA-HYDROLASES SUPERFAMILY PROTEIN"/>
    <property type="match status" value="1"/>
</dbReference>
<organism evidence="6 7">
    <name type="scientific">Arabis nemorensis</name>
    <dbReference type="NCBI Taxonomy" id="586526"/>
    <lineage>
        <taxon>Eukaryota</taxon>
        <taxon>Viridiplantae</taxon>
        <taxon>Streptophyta</taxon>
        <taxon>Embryophyta</taxon>
        <taxon>Tracheophyta</taxon>
        <taxon>Spermatophyta</taxon>
        <taxon>Magnoliopsida</taxon>
        <taxon>eudicotyledons</taxon>
        <taxon>Gunneridae</taxon>
        <taxon>Pentapetalae</taxon>
        <taxon>rosids</taxon>
        <taxon>malvids</taxon>
        <taxon>Brassicales</taxon>
        <taxon>Brassicaceae</taxon>
        <taxon>Arabideae</taxon>
        <taxon>Arabis</taxon>
    </lineage>
</organism>
<dbReference type="Pfam" id="PF03893">
    <property type="entry name" value="Lipase3_N"/>
    <property type="match status" value="1"/>
</dbReference>
<dbReference type="GO" id="GO:0016787">
    <property type="term" value="F:hydrolase activity"/>
    <property type="evidence" value="ECO:0007669"/>
    <property type="project" value="UniProtKB-KW"/>
</dbReference>
<feature type="compositionally biased region" description="Low complexity" evidence="2">
    <location>
        <begin position="406"/>
        <end position="416"/>
    </location>
</feature>
<feature type="signal peptide" evidence="3">
    <location>
        <begin position="1"/>
        <end position="17"/>
    </location>
</feature>
<dbReference type="Gene3D" id="3.40.50.1820">
    <property type="entry name" value="alpha/beta hydrolase"/>
    <property type="match status" value="1"/>
</dbReference>
<evidence type="ECO:0000313" key="6">
    <source>
        <dbReference type="EMBL" id="VVB06808.1"/>
    </source>
</evidence>
<evidence type="ECO:0000313" key="7">
    <source>
        <dbReference type="Proteomes" id="UP000489600"/>
    </source>
</evidence>
<feature type="domain" description="Mono-/di-acylglycerol lipase N-terminal" evidence="5">
    <location>
        <begin position="10"/>
        <end position="75"/>
    </location>
</feature>
<dbReference type="EMBL" id="CABITT030000006">
    <property type="protein sequence ID" value="VVB06808.1"/>
    <property type="molecule type" value="Genomic_DNA"/>
</dbReference>
<dbReference type="AlphaFoldDB" id="A0A565BZI9"/>
<dbReference type="InterPro" id="IPR002921">
    <property type="entry name" value="Fungal_lipase-type"/>
</dbReference>
<protein>
    <recommendedName>
        <fullName evidence="8">Fungal lipase-like domain-containing protein</fullName>
    </recommendedName>
</protein>
<evidence type="ECO:0000259" key="5">
    <source>
        <dbReference type="Pfam" id="PF03893"/>
    </source>
</evidence>
<feature type="domain" description="Fungal lipase-type" evidence="4">
    <location>
        <begin position="109"/>
        <end position="244"/>
    </location>
</feature>